<dbReference type="PANTHER" id="PTHR37844">
    <property type="entry name" value="SER/THR PROTEIN PHOSPHATASE SUPERFAMILY (AFU_ORTHOLOGUE AFUA_1G14840)"/>
    <property type="match status" value="1"/>
</dbReference>
<dbReference type="PANTHER" id="PTHR37844:SF2">
    <property type="entry name" value="SER_THR PROTEIN PHOSPHATASE SUPERFAMILY (AFU_ORTHOLOGUE AFUA_1G14840)"/>
    <property type="match status" value="1"/>
</dbReference>
<proteinExistence type="predicted"/>
<dbReference type="SUPFAM" id="SSF56300">
    <property type="entry name" value="Metallo-dependent phosphatases"/>
    <property type="match status" value="1"/>
</dbReference>
<dbReference type="Gene3D" id="3.60.21.10">
    <property type="match status" value="1"/>
</dbReference>
<dbReference type="InterPro" id="IPR004843">
    <property type="entry name" value="Calcineurin-like_PHP"/>
</dbReference>
<reference evidence="2" key="1">
    <citation type="journal article" date="2021" name="Proc. Natl. Acad. Sci. U.S.A.">
        <title>A Catalog of Tens of Thousands of Viruses from Human Metagenomes Reveals Hidden Associations with Chronic Diseases.</title>
        <authorList>
            <person name="Tisza M.J."/>
            <person name="Buck C.B."/>
        </authorList>
    </citation>
    <scope>NUCLEOTIDE SEQUENCE</scope>
    <source>
        <strain evidence="2">CtCo31</strain>
    </source>
</reference>
<name>A0A8S5ULP1_9CAUD</name>
<dbReference type="InterPro" id="IPR029052">
    <property type="entry name" value="Metallo-depent_PP-like"/>
</dbReference>
<dbReference type="GO" id="GO:0016787">
    <property type="term" value="F:hydrolase activity"/>
    <property type="evidence" value="ECO:0007669"/>
    <property type="project" value="InterPro"/>
</dbReference>
<accession>A0A8S5ULP1</accession>
<evidence type="ECO:0000259" key="1">
    <source>
        <dbReference type="Pfam" id="PF00149"/>
    </source>
</evidence>
<sequence length="286" mass="33853">MKLKTFIASDFHIDFWDSDLSDKETVFKLLKIKETDSFDLIILAGDIGQCHNSTAKGKYISFIRHMCSFGCPVILIKGNHENYQNQLTDSKFFCKSIQQELFSNLYFLEKEYIDLFIKDKPVRIYGATLWTNFNNAEPMAMLEAKLKMNDFGKMILKPGYRKFLPEDAFVEFDQSWQRLISASQGLKKDQAFIVVTHHAPLQKFVDNFRKLRNWKPEIELLDYSYFTDCSKMFKDLQRKPNYWISGHIHSPIEFEEQGIKFISNPYGYEEKYEKRLYENPIKELEV</sequence>
<evidence type="ECO:0000313" key="2">
    <source>
        <dbReference type="EMBL" id="DAF95391.1"/>
    </source>
</evidence>
<organism evidence="2">
    <name type="scientific">Myoviridae sp. ctCo31</name>
    <dbReference type="NCBI Taxonomy" id="2825053"/>
    <lineage>
        <taxon>Viruses</taxon>
        <taxon>Duplodnaviria</taxon>
        <taxon>Heunggongvirae</taxon>
        <taxon>Uroviricota</taxon>
        <taxon>Caudoviricetes</taxon>
    </lineage>
</organism>
<feature type="domain" description="Calcineurin-like phosphoesterase" evidence="1">
    <location>
        <begin position="4"/>
        <end position="251"/>
    </location>
</feature>
<protein>
    <submittedName>
        <fullName evidence="2">Metallophosphatase domain protein</fullName>
    </submittedName>
</protein>
<dbReference type="EMBL" id="BK016109">
    <property type="protein sequence ID" value="DAF95391.1"/>
    <property type="molecule type" value="Genomic_DNA"/>
</dbReference>
<dbReference type="Pfam" id="PF00149">
    <property type="entry name" value="Metallophos"/>
    <property type="match status" value="1"/>
</dbReference>